<feature type="compositionally biased region" description="Low complexity" evidence="1">
    <location>
        <begin position="66"/>
        <end position="75"/>
    </location>
</feature>
<accession>A0A132BWC7</accession>
<keyword evidence="3" id="KW-1185">Reference proteome</keyword>
<feature type="region of interest" description="Disordered" evidence="1">
    <location>
        <begin position="546"/>
        <end position="570"/>
    </location>
</feature>
<evidence type="ECO:0000256" key="1">
    <source>
        <dbReference type="SAM" id="MobiDB-lite"/>
    </source>
</evidence>
<feature type="region of interest" description="Disordered" evidence="1">
    <location>
        <begin position="183"/>
        <end position="235"/>
    </location>
</feature>
<evidence type="ECO:0000313" key="2">
    <source>
        <dbReference type="EMBL" id="KUP92117.1"/>
    </source>
</evidence>
<reference evidence="2 3" key="1">
    <citation type="submission" date="2015-12" db="EMBL/GenBank/DDBJ databases">
        <title>Genome sequence of the marine Rhodobacteraceae strain O3.65, Candidatus Tritonibacter horizontis.</title>
        <authorList>
            <person name="Poehlein A."/>
            <person name="Giebel H.A."/>
            <person name="Voget S."/>
            <person name="Brinkhoff T."/>
        </authorList>
    </citation>
    <scope>NUCLEOTIDE SEQUENCE [LARGE SCALE GENOMIC DNA]</scope>
    <source>
        <strain evidence="2 3">O3.65</strain>
    </source>
</reference>
<feature type="region of interest" description="Disordered" evidence="1">
    <location>
        <begin position="1"/>
        <end position="31"/>
    </location>
</feature>
<feature type="region of interest" description="Disordered" evidence="1">
    <location>
        <begin position="53"/>
        <end position="106"/>
    </location>
</feature>
<proteinExistence type="predicted"/>
<dbReference type="Proteomes" id="UP000068382">
    <property type="component" value="Unassembled WGS sequence"/>
</dbReference>
<gene>
    <name evidence="2" type="ORF">TRIHO_31370</name>
</gene>
<sequence length="650" mass="67452">MVAEPIVTFSSRRSKTPDAPTSDLNPADGSGIADVSHGAVLAATPMGNHLNVRAPAGPSALPPAPNLSIPSPALSHTTSAPPRRGPAVASRSPRDSAGDISQMPQARPLRLRPARIGLAAAALATLSALGAWALVQELPVLWSDLERADLVEAEDPIATPVLTHAQPEATVALSADRFAAPGAAISTSPLTPGPDQQVAQTGAPARTPFAGSGETGSEFELGNLSSDRPLDLQRDPDSLTVTDAAVLEALGAPIVDETVPLGGQDLVIASLPAPRSLSAGGATPGPFSPSLTDDDAFERASLPNDEPGLDPEALADGVVPGDDAGTVGMDHGLHNDIGALEEAAQYAATGVWQQVPEVAELPPLIGLDDVYVASIDNTELSQDAIALPPQAGLDTDAPFDAISSPTEAGRQFDLDDRGLVVASPEGTLNPDGIMVYSGRPALSPPPTPDRPEVRQQEAADAADRVAQLSLIRPRTRPDDLQEQTERAQLGGVIRSELLSKRPKIRPASLKTEEEESQPATALAVARAVKPRARPANFANLVDRAQRSTQNDAPQATASVAPVTVSPSIPSSASVARQATVERALNLRHVNLIGVYGTPAERRALVRLPSGRYVKVKVGDRIDGGRIVAIGEGQLQYQKGGRNQTLTMPKG</sequence>
<dbReference type="EMBL" id="LPUY01000079">
    <property type="protein sequence ID" value="KUP92117.1"/>
    <property type="molecule type" value="Genomic_DNA"/>
</dbReference>
<protein>
    <submittedName>
        <fullName evidence="2">Type IV pilus biogenesis</fullName>
    </submittedName>
</protein>
<organism evidence="2 3">
    <name type="scientific">Tritonibacter horizontis</name>
    <dbReference type="NCBI Taxonomy" id="1768241"/>
    <lineage>
        <taxon>Bacteria</taxon>
        <taxon>Pseudomonadati</taxon>
        <taxon>Pseudomonadota</taxon>
        <taxon>Alphaproteobacteria</taxon>
        <taxon>Rhodobacterales</taxon>
        <taxon>Paracoccaceae</taxon>
        <taxon>Tritonibacter</taxon>
    </lineage>
</organism>
<comment type="caution">
    <text evidence="2">The sequence shown here is derived from an EMBL/GenBank/DDBJ whole genome shotgun (WGS) entry which is preliminary data.</text>
</comment>
<dbReference type="PATRIC" id="fig|1768241.3.peg.3280"/>
<dbReference type="AlphaFoldDB" id="A0A132BWC7"/>
<evidence type="ECO:0000313" key="3">
    <source>
        <dbReference type="Proteomes" id="UP000068382"/>
    </source>
</evidence>
<feature type="compositionally biased region" description="Low complexity" evidence="1">
    <location>
        <begin position="552"/>
        <end position="570"/>
    </location>
</feature>
<name>A0A132BWC7_9RHOB</name>